<protein>
    <recommendedName>
        <fullName evidence="3">PXO1-50</fullName>
    </recommendedName>
</protein>
<dbReference type="EMBL" id="CP021062">
    <property type="protein sequence ID" value="ARP61123.1"/>
    <property type="molecule type" value="Genomic_DNA"/>
</dbReference>
<reference evidence="1 2" key="1">
    <citation type="submission" date="2017-04" db="EMBL/GenBank/DDBJ databases">
        <title>Complete Genome Sequence of Bacillus thuringiensis type Strain ATCC 10792.</title>
        <authorList>
            <person name="Oh D.-H."/>
            <person name="Park B.-J."/>
            <person name="Shuai W."/>
            <person name="Chelliah R."/>
        </authorList>
    </citation>
    <scope>NUCLEOTIDE SEQUENCE [LARGE SCALE GENOMIC DNA]</scope>
    <source>
        <strain evidence="1 2">ATCC 10792</strain>
        <plasmid evidence="1 2">poh1</plasmid>
    </source>
</reference>
<gene>
    <name evidence="1" type="ORF">CAB88_29235</name>
</gene>
<accession>A0A1W6WY44</accession>
<organism evidence="1 2">
    <name type="scientific">Bacillus thuringiensis</name>
    <dbReference type="NCBI Taxonomy" id="1428"/>
    <lineage>
        <taxon>Bacteria</taxon>
        <taxon>Bacillati</taxon>
        <taxon>Bacillota</taxon>
        <taxon>Bacilli</taxon>
        <taxon>Bacillales</taxon>
        <taxon>Bacillaceae</taxon>
        <taxon>Bacillus</taxon>
        <taxon>Bacillus cereus group</taxon>
    </lineage>
</organism>
<keyword evidence="1" id="KW-0614">Plasmid</keyword>
<geneLocation type="plasmid" evidence="1 2">
    <name>poh1</name>
</geneLocation>
<keyword evidence="2" id="KW-1185">Reference proteome</keyword>
<dbReference type="GeneID" id="67465527"/>
<evidence type="ECO:0008006" key="3">
    <source>
        <dbReference type="Google" id="ProtNLM"/>
    </source>
</evidence>
<evidence type="ECO:0000313" key="2">
    <source>
        <dbReference type="Proteomes" id="UP000194143"/>
    </source>
</evidence>
<evidence type="ECO:0000313" key="1">
    <source>
        <dbReference type="EMBL" id="ARP61123.1"/>
    </source>
</evidence>
<name>A0A1W6WY44_BACTU</name>
<dbReference type="AlphaFoldDB" id="A0A1W6WY44"/>
<dbReference type="RefSeq" id="WP_001002560.1">
    <property type="nucleotide sequence ID" value="NZ_CP021062.1"/>
</dbReference>
<proteinExistence type="predicted"/>
<dbReference type="Proteomes" id="UP000194143">
    <property type="component" value="Plasmid poh1"/>
</dbReference>
<sequence>MNEIISESKRRFDKYCKDNQVFEERINSLINYYFLLLADRVNILQDREFNNEVEEKQFKSSLKRFETLFPAAAKNAFLKGYQLGLEFFKHPETVIPDSLFTNPNFVQDIPFAIVNAAEFSIYELVRTDETQEFSVFAVRTYEGIKPIMEQVFCEIALFGAEIALEHEREERGLKVVEGKTTTFTNVPVDRLFTITPSVAANVVHADGRCEIWSLNWNTKLTLDNPFIELAQVTIVYKDKTEIQKNLRDGFIYEQSLFSAVPLEEIEDRLEVRVKYNLIDNMPCNLEGFEIESLLTELLTKIQNATKVPFENMLLL</sequence>